<gene>
    <name evidence="2" type="ORF">FPZ42_00985</name>
</gene>
<evidence type="ECO:0000313" key="3">
    <source>
        <dbReference type="Proteomes" id="UP000318010"/>
    </source>
</evidence>
<proteinExistence type="predicted"/>
<protein>
    <recommendedName>
        <fullName evidence="4">DUF922 domain-containing protein</fullName>
    </recommendedName>
</protein>
<evidence type="ECO:0008006" key="4">
    <source>
        <dbReference type="Google" id="ProtNLM"/>
    </source>
</evidence>
<evidence type="ECO:0000313" key="2">
    <source>
        <dbReference type="EMBL" id="TWR27817.1"/>
    </source>
</evidence>
<evidence type="ECO:0000256" key="1">
    <source>
        <dbReference type="SAM" id="SignalP"/>
    </source>
</evidence>
<keyword evidence="1" id="KW-0732">Signal</keyword>
<feature type="signal peptide" evidence="1">
    <location>
        <begin position="1"/>
        <end position="20"/>
    </location>
</feature>
<reference evidence="2 3" key="1">
    <citation type="submission" date="2019-07" db="EMBL/GenBank/DDBJ databases">
        <authorList>
            <person name="Kim J."/>
        </authorList>
    </citation>
    <scope>NUCLEOTIDE SEQUENCE [LARGE SCALE GENOMIC DNA]</scope>
    <source>
        <strain evidence="2 3">MJ1a</strain>
    </source>
</reference>
<feature type="chain" id="PRO_5021985254" description="DUF922 domain-containing protein" evidence="1">
    <location>
        <begin position="21"/>
        <end position="366"/>
    </location>
</feature>
<dbReference type="EMBL" id="VOEI01000001">
    <property type="protein sequence ID" value="TWR27817.1"/>
    <property type="molecule type" value="Genomic_DNA"/>
</dbReference>
<comment type="caution">
    <text evidence="2">The sequence shown here is derived from an EMBL/GenBank/DDBJ whole genome shotgun (WGS) entry which is preliminary data.</text>
</comment>
<accession>A0A563U8X1</accession>
<keyword evidence="3" id="KW-1185">Reference proteome</keyword>
<name>A0A563U8X1_9SPHI</name>
<dbReference type="Proteomes" id="UP000318010">
    <property type="component" value="Unassembled WGS sequence"/>
</dbReference>
<dbReference type="AlphaFoldDB" id="A0A563U8X1"/>
<organism evidence="2 3">
    <name type="scientific">Mucilaginibacter achroorhodeus</name>
    <dbReference type="NCBI Taxonomy" id="2599294"/>
    <lineage>
        <taxon>Bacteria</taxon>
        <taxon>Pseudomonadati</taxon>
        <taxon>Bacteroidota</taxon>
        <taxon>Sphingobacteriia</taxon>
        <taxon>Sphingobacteriales</taxon>
        <taxon>Sphingobacteriaceae</taxon>
        <taxon>Mucilaginibacter</taxon>
    </lineage>
</organism>
<sequence length="366" mass="41068">MIKKLSILIGFTIISMPVLRCFAQQQNTALINLKANPSIVKPNQFYVKEVIDSRKNKTALGKVQPYKGGTITLPYNTNLKGGSAVLSAFVANSVYADKERRPIIVTINELSVNEEPLTAGAVKGNIKISLSFALQGRYSAIDLSSYTSSTTFQRPAGSPQQIEPILSKTITNGLIFFDNWMNTNAGNNIKLATAVKLSFANYQDKTEGDTIFYRPDRPLTWDDFTGQPSKSLKHAAEIFSYIGYDQDVDLKNGVVYVKISLKPWVAKSASWVQAGQQNNYALNHEQRHFDLTRLVAEHFKKRLYDLKLAPDTFEGEINMAYLDALRELNTIQKQYDTETAHARNTGEQQRWNDRIDKELISAGIKS</sequence>
<dbReference type="RefSeq" id="WP_146268634.1">
    <property type="nucleotide sequence ID" value="NZ_VOEI01000001.1"/>
</dbReference>
<dbReference type="OrthoDB" id="5431540at2"/>